<reference evidence="3" key="1">
    <citation type="submission" date="2016-11" db="UniProtKB">
        <authorList>
            <consortium name="WormBaseParasite"/>
        </authorList>
    </citation>
    <scope>IDENTIFICATION</scope>
</reference>
<keyword evidence="1" id="KW-0472">Membrane</keyword>
<keyword evidence="2" id="KW-1185">Reference proteome</keyword>
<proteinExistence type="predicted"/>
<feature type="transmembrane region" description="Helical" evidence="1">
    <location>
        <begin position="193"/>
        <end position="216"/>
    </location>
</feature>
<organism evidence="2 3">
    <name type="scientific">Steinernema glaseri</name>
    <dbReference type="NCBI Taxonomy" id="37863"/>
    <lineage>
        <taxon>Eukaryota</taxon>
        <taxon>Metazoa</taxon>
        <taxon>Ecdysozoa</taxon>
        <taxon>Nematoda</taxon>
        <taxon>Chromadorea</taxon>
        <taxon>Rhabditida</taxon>
        <taxon>Tylenchina</taxon>
        <taxon>Panagrolaimomorpha</taxon>
        <taxon>Strongyloidoidea</taxon>
        <taxon>Steinernematidae</taxon>
        <taxon>Steinernema</taxon>
    </lineage>
</organism>
<dbReference type="Proteomes" id="UP000095287">
    <property type="component" value="Unplaced"/>
</dbReference>
<feature type="transmembrane region" description="Helical" evidence="1">
    <location>
        <begin position="45"/>
        <end position="71"/>
    </location>
</feature>
<evidence type="ECO:0000256" key="1">
    <source>
        <dbReference type="SAM" id="Phobius"/>
    </source>
</evidence>
<evidence type="ECO:0000313" key="2">
    <source>
        <dbReference type="Proteomes" id="UP000095287"/>
    </source>
</evidence>
<accession>A0A1I7Z307</accession>
<dbReference type="WBParaSite" id="L893_g22094.t1">
    <property type="protein sequence ID" value="L893_g22094.t1"/>
    <property type="gene ID" value="L893_g22094"/>
</dbReference>
<sequence>MISWFTVQYRLITSATFLLLLTSLILSCASIVIRKRKRKPLIGCLFAQIINCIPFCIAYLLQLSVNILGWFSFPVFRWFRSSHNNNFYDLWDKATNYADFDAVYMDEETDRLLRDRLRNISLQMFYNNQLDDWNRTPYVTSARLILFLIDETSENCERFVTLGNALLMLDRLILMAKPIWYRQKNISWKLAKFDIVVCGSNLLFVIILGTVDTFVYPQPSSMRLDSWEYLRYAYSVLPYAEVILSVGFCVQFSMYARRKSNALMLRQSRQVDLRLDESNRAASSPQPGRLLQLPVPHQSLEFGRLGRLGRLRQQLQEELVRHPRLSHFCVYILQSVAEMTKNLFYCINEY</sequence>
<feature type="transmembrane region" description="Helical" evidence="1">
    <location>
        <begin position="12"/>
        <end position="33"/>
    </location>
</feature>
<name>A0A1I7Z307_9BILA</name>
<keyword evidence="1" id="KW-1133">Transmembrane helix</keyword>
<keyword evidence="1" id="KW-0812">Transmembrane</keyword>
<dbReference type="AlphaFoldDB" id="A0A1I7Z307"/>
<protein>
    <submittedName>
        <fullName evidence="3">G protein-coupled receptor</fullName>
    </submittedName>
</protein>
<feature type="transmembrane region" description="Helical" evidence="1">
    <location>
        <begin position="159"/>
        <end position="181"/>
    </location>
</feature>
<evidence type="ECO:0000313" key="3">
    <source>
        <dbReference type="WBParaSite" id="L893_g22094.t1"/>
    </source>
</evidence>
<feature type="transmembrane region" description="Helical" evidence="1">
    <location>
        <begin position="236"/>
        <end position="256"/>
    </location>
</feature>